<dbReference type="Proteomes" id="UP001241377">
    <property type="component" value="Unassembled WGS sequence"/>
</dbReference>
<organism evidence="1 2">
    <name type="scientific">Naganishia cerealis</name>
    <dbReference type="NCBI Taxonomy" id="610337"/>
    <lineage>
        <taxon>Eukaryota</taxon>
        <taxon>Fungi</taxon>
        <taxon>Dikarya</taxon>
        <taxon>Basidiomycota</taxon>
        <taxon>Agaricomycotina</taxon>
        <taxon>Tremellomycetes</taxon>
        <taxon>Filobasidiales</taxon>
        <taxon>Filobasidiaceae</taxon>
        <taxon>Naganishia</taxon>
    </lineage>
</organism>
<protein>
    <submittedName>
        <fullName evidence="1">Uncharacterized protein</fullName>
    </submittedName>
</protein>
<dbReference type="EMBL" id="JASBWR010000095">
    <property type="protein sequence ID" value="KAJ9096202.1"/>
    <property type="molecule type" value="Genomic_DNA"/>
</dbReference>
<evidence type="ECO:0000313" key="2">
    <source>
        <dbReference type="Proteomes" id="UP001241377"/>
    </source>
</evidence>
<accession>A0ACC2VA99</accession>
<gene>
    <name evidence="1" type="ORF">QFC19_007304</name>
</gene>
<reference evidence="1" key="1">
    <citation type="submission" date="2023-04" db="EMBL/GenBank/DDBJ databases">
        <title>Draft Genome sequencing of Naganishia species isolated from polar environments using Oxford Nanopore Technology.</title>
        <authorList>
            <person name="Leo P."/>
            <person name="Venkateswaran K."/>
        </authorList>
    </citation>
    <scope>NUCLEOTIDE SEQUENCE</scope>
    <source>
        <strain evidence="1">MNA-CCFEE 5261</strain>
    </source>
</reference>
<keyword evidence="2" id="KW-1185">Reference proteome</keyword>
<proteinExistence type="predicted"/>
<comment type="caution">
    <text evidence="1">The sequence shown here is derived from an EMBL/GenBank/DDBJ whole genome shotgun (WGS) entry which is preliminary data.</text>
</comment>
<evidence type="ECO:0000313" key="1">
    <source>
        <dbReference type="EMBL" id="KAJ9096202.1"/>
    </source>
</evidence>
<sequence length="468" mass="51517">MSQGWYLTLLSSALCISGCLVVFLDDLYYLLFPKFITKRFPFRLKENYKFMNASLAFSSGCLLFTALYRLLPEALAYLKDTDADASTKMILSSTRQLHIKMFMAYIGGIILSLTFNAVLHIATSESVFHCSEHDHDPAGANNATHQDRESLPPQTTEINEDSPLLPTLLRKKSLFHLLSAQRNDECIEGECKGYSSAELCLFHGDKNASLHHCDIPAISPKLLPQDENGAIHIDLTETLPIKANSKHTHGHGDIEASADQHHDHNHGHDHGNDHSHSVHNDHSHHHDHHHHVNSAFSKLFLIGIQTILAITLHKFPEGFITYITSATDPRLGVLIFISLLFHNFTEGFLMCLPLYYLFASSLKMRLAKLKAVTISAFLGGISQPLGALGAILFLRLNNITPGDGNLDVDKLNHILGLTLAVTSGFLTVIGLSMYGSAVAFSGGSLHLIMVWCLVGMSVIGISSVISVD</sequence>
<name>A0ACC2VA99_9TREE</name>